<accession>A0ABX1BGI3</accession>
<dbReference type="EMBL" id="JAATEP010000026">
    <property type="protein sequence ID" value="NJP93943.1"/>
    <property type="molecule type" value="Genomic_DNA"/>
</dbReference>
<proteinExistence type="predicted"/>
<evidence type="ECO:0000313" key="2">
    <source>
        <dbReference type="Proteomes" id="UP000696294"/>
    </source>
</evidence>
<gene>
    <name evidence="1" type="ORF">HCN51_31665</name>
</gene>
<dbReference type="RefSeq" id="WP_168014447.1">
    <property type="nucleotide sequence ID" value="NZ_JAATEP010000026.1"/>
</dbReference>
<comment type="caution">
    <text evidence="1">The sequence shown here is derived from an EMBL/GenBank/DDBJ whole genome shotgun (WGS) entry which is preliminary data.</text>
</comment>
<keyword evidence="2" id="KW-1185">Reference proteome</keyword>
<name>A0ABX1BGI3_9ACTN</name>
<evidence type="ECO:0000313" key="1">
    <source>
        <dbReference type="EMBL" id="NJP93943.1"/>
    </source>
</evidence>
<organism evidence="1 2">
    <name type="scientific">Nonomuraea composti</name>
    <dbReference type="NCBI Taxonomy" id="2720023"/>
    <lineage>
        <taxon>Bacteria</taxon>
        <taxon>Bacillati</taxon>
        <taxon>Actinomycetota</taxon>
        <taxon>Actinomycetes</taxon>
        <taxon>Streptosporangiales</taxon>
        <taxon>Streptosporangiaceae</taxon>
        <taxon>Nonomuraea</taxon>
    </lineage>
</organism>
<sequence>MTRRRRPRTARAGRRRVPSHLWRWLRDRWRVGYERAPALFKITSWS</sequence>
<reference evidence="1 2" key="1">
    <citation type="submission" date="2020-03" db="EMBL/GenBank/DDBJ databases">
        <title>WGS of actinomycetes isolated from Thailand.</title>
        <authorList>
            <person name="Thawai C."/>
        </authorList>
    </citation>
    <scope>NUCLEOTIDE SEQUENCE [LARGE SCALE GENOMIC DNA]</scope>
    <source>
        <strain evidence="1 2">FMUSA5-5</strain>
    </source>
</reference>
<dbReference type="Proteomes" id="UP000696294">
    <property type="component" value="Unassembled WGS sequence"/>
</dbReference>
<protein>
    <submittedName>
        <fullName evidence="1">Uncharacterized protein</fullName>
    </submittedName>
</protein>